<sequence>MSGPFIPADFEPQVNSPEDIKIAAIAWGFTLGFGYLTCSKALKQSHAVWERSHRISTYVALVWIEVLSSLTYGILAWLLMDNVMPINFYALFAIVVAWSLQIQCLLQIIINRVSLLIIDKSRAAYIKWGVALIITLVNLSVFIIWIPARLQISEKLIRINAIWDPIEKVIYLLIDGCLNVYFLYLVHSNLVSAGMTKYRRLFKFNAYIVVISLSMDILIISMMNLKNSFVYTQFHSLAYIVKLNIELTMASLITKIVAQPGGIYGNSGRLTQSDMTEAGHTNRTMSHPHTQSRTDEFVASTHNERGQQPTYKAWVDGPQAQAGSCPPQKKKKKRRTGLNDIEGLSDSDESFQSEALPENNSNGDGVTGKTMEIKATTECIELCEMQTPSMNESTRNLNQDFGGGTRT</sequence>
<comment type="caution">
    <text evidence="1">The sequence shown here is derived from an EMBL/GenBank/DDBJ whole genome shotgun (WGS) entry which is preliminary data.</text>
</comment>
<evidence type="ECO:0000313" key="2">
    <source>
        <dbReference type="Proteomes" id="UP001172386"/>
    </source>
</evidence>
<organism evidence="1 2">
    <name type="scientific">Neophaeococcomyces mojaviensis</name>
    <dbReference type="NCBI Taxonomy" id="3383035"/>
    <lineage>
        <taxon>Eukaryota</taxon>
        <taxon>Fungi</taxon>
        <taxon>Dikarya</taxon>
        <taxon>Ascomycota</taxon>
        <taxon>Pezizomycotina</taxon>
        <taxon>Eurotiomycetes</taxon>
        <taxon>Chaetothyriomycetidae</taxon>
        <taxon>Chaetothyriales</taxon>
        <taxon>Chaetothyriales incertae sedis</taxon>
        <taxon>Neophaeococcomyces</taxon>
    </lineage>
</organism>
<proteinExistence type="predicted"/>
<protein>
    <submittedName>
        <fullName evidence="1">Uncharacterized protein</fullName>
    </submittedName>
</protein>
<gene>
    <name evidence="1" type="ORF">H2198_003110</name>
</gene>
<name>A0ACC3AC49_9EURO</name>
<reference evidence="1" key="1">
    <citation type="submission" date="2022-10" db="EMBL/GenBank/DDBJ databases">
        <title>Culturing micro-colonial fungi from biological soil crusts in the Mojave desert and describing Neophaeococcomyces mojavensis, and introducing the new genera and species Taxawa tesnikishii.</title>
        <authorList>
            <person name="Kurbessoian T."/>
            <person name="Stajich J.E."/>
        </authorList>
    </citation>
    <scope>NUCLEOTIDE SEQUENCE</scope>
    <source>
        <strain evidence="1">JES_112</strain>
    </source>
</reference>
<keyword evidence="2" id="KW-1185">Reference proteome</keyword>
<evidence type="ECO:0000313" key="1">
    <source>
        <dbReference type="EMBL" id="KAJ9659381.1"/>
    </source>
</evidence>
<dbReference type="EMBL" id="JAPDRQ010000040">
    <property type="protein sequence ID" value="KAJ9659381.1"/>
    <property type="molecule type" value="Genomic_DNA"/>
</dbReference>
<dbReference type="Proteomes" id="UP001172386">
    <property type="component" value="Unassembled WGS sequence"/>
</dbReference>
<accession>A0ACC3AC49</accession>